<evidence type="ECO:0000256" key="11">
    <source>
        <dbReference type="ARBA" id="ARBA00023170"/>
    </source>
</evidence>
<keyword evidence="9" id="KW-0472">Membrane</keyword>
<gene>
    <name evidence="18" type="primary">LOC132711464</name>
</gene>
<keyword evidence="17" id="KW-1185">Reference proteome</keyword>
<keyword evidence="10" id="KW-1015">Disulfide bond</keyword>
<evidence type="ECO:0000256" key="5">
    <source>
        <dbReference type="ARBA" id="ARBA00022729"/>
    </source>
</evidence>
<keyword evidence="8" id="KW-1133">Transmembrane helix</keyword>
<sequence length="228" mass="25103">MTDLFLEFGLLLLCSIFQYSEGLGNDVCPEPNISKFAEYYMDRYVVGTWARYYCDEGYKRPAGVNNIIRCKNDSGVVQWMSSSQPVCIAFSDEAPTTDDTNELPTRLLIGKGQSSTEKWKNSSIGPKISTSTPTAVEGFCGIPVPLKHATVKVTKYKVGQKLTFKCLNESQAWAPISGITTCENSNGVAVWSSLNPQCTEEVSFNLGEQFLNPAILFIMAAGTMVFIL</sequence>
<evidence type="ECO:0000256" key="10">
    <source>
        <dbReference type="ARBA" id="ARBA00023157"/>
    </source>
</evidence>
<dbReference type="PROSITE" id="PS50923">
    <property type="entry name" value="SUSHI"/>
    <property type="match status" value="1"/>
</dbReference>
<reference evidence="18" key="1">
    <citation type="submission" date="2025-08" db="UniProtKB">
        <authorList>
            <consortium name="RefSeq"/>
        </authorList>
    </citation>
    <scope>IDENTIFICATION</scope>
    <source>
        <tissue evidence="18">Blood</tissue>
    </source>
</reference>
<evidence type="ECO:0000313" key="17">
    <source>
        <dbReference type="Proteomes" id="UP001652622"/>
    </source>
</evidence>
<dbReference type="InterPro" id="IPR035976">
    <property type="entry name" value="Sushi/SCR/CCP_sf"/>
</dbReference>
<evidence type="ECO:0000256" key="3">
    <source>
        <dbReference type="ARBA" id="ARBA00013445"/>
    </source>
</evidence>
<accession>A0ABM3ZDX0</accession>
<evidence type="ECO:0000256" key="4">
    <source>
        <dbReference type="ARBA" id="ARBA00022692"/>
    </source>
</evidence>
<dbReference type="Gene3D" id="2.10.70.10">
    <property type="entry name" value="Complement Module, domain 1"/>
    <property type="match status" value="1"/>
</dbReference>
<keyword evidence="6" id="KW-0677">Repeat</keyword>
<evidence type="ECO:0000256" key="9">
    <source>
        <dbReference type="ARBA" id="ARBA00023136"/>
    </source>
</evidence>
<comment type="subunit">
    <text evidence="13">Non-covalent dimer of an alpha and a beta subunit. IL2R exists in 3 different forms: a high affinity dimer, an intermediate affinity monomer (beta subunit), and a low affinity monomer (alpha subunit). The high and intermediate affinity forms also associate with a gamma subunit.</text>
</comment>
<keyword evidence="14" id="KW-0768">Sushi</keyword>
<dbReference type="PANTHER" id="PTHR10573:SF0">
    <property type="entry name" value="INTERLEUKIN-2 RECEPTOR SUBUNIT ALPHA"/>
    <property type="match status" value="1"/>
</dbReference>
<keyword evidence="5 15" id="KW-0732">Signal</keyword>
<organism evidence="17 18">
    <name type="scientific">Pantherophis guttatus</name>
    <name type="common">Corn snake</name>
    <name type="synonym">Elaphe guttata</name>
    <dbReference type="NCBI Taxonomy" id="94885"/>
    <lineage>
        <taxon>Eukaryota</taxon>
        <taxon>Metazoa</taxon>
        <taxon>Chordata</taxon>
        <taxon>Craniata</taxon>
        <taxon>Vertebrata</taxon>
        <taxon>Euteleostomi</taxon>
        <taxon>Lepidosauria</taxon>
        <taxon>Squamata</taxon>
        <taxon>Bifurcata</taxon>
        <taxon>Unidentata</taxon>
        <taxon>Episquamata</taxon>
        <taxon>Toxicofera</taxon>
        <taxon>Serpentes</taxon>
        <taxon>Colubroidea</taxon>
        <taxon>Colubridae</taxon>
        <taxon>Colubrinae</taxon>
        <taxon>Pantherophis</taxon>
    </lineage>
</organism>
<evidence type="ECO:0000256" key="6">
    <source>
        <dbReference type="ARBA" id="ARBA00022737"/>
    </source>
</evidence>
<evidence type="ECO:0000256" key="15">
    <source>
        <dbReference type="SAM" id="SignalP"/>
    </source>
</evidence>
<evidence type="ECO:0000256" key="14">
    <source>
        <dbReference type="PROSITE-ProRule" id="PRU00302"/>
    </source>
</evidence>
<dbReference type="Pfam" id="PF00084">
    <property type="entry name" value="Sushi"/>
    <property type="match status" value="2"/>
</dbReference>
<dbReference type="InterPro" id="IPR015486">
    <property type="entry name" value="IL-2_rcpt_alpha"/>
</dbReference>
<comment type="caution">
    <text evidence="14">Lacks conserved residue(s) required for the propagation of feature annotation.</text>
</comment>
<dbReference type="Proteomes" id="UP001652622">
    <property type="component" value="Unplaced"/>
</dbReference>
<dbReference type="Gene3D" id="2.20.28.230">
    <property type="match status" value="1"/>
</dbReference>
<dbReference type="CDD" id="cd00033">
    <property type="entry name" value="CCP"/>
    <property type="match status" value="1"/>
</dbReference>
<feature type="chain" id="PRO_5047001389" description="Interleukin-2 receptor subunit alpha" evidence="15">
    <location>
        <begin position="23"/>
        <end position="228"/>
    </location>
</feature>
<evidence type="ECO:0000256" key="7">
    <source>
        <dbReference type="ARBA" id="ARBA00022859"/>
    </source>
</evidence>
<dbReference type="PANTHER" id="PTHR10573">
    <property type="entry name" value="INTERLEUKIN-2 RECEPTOR ALPHA CHAIN"/>
    <property type="match status" value="1"/>
</dbReference>
<comment type="function">
    <text evidence="1">Receptor for interleukin-2. The receptor is involved in the regulation of immune tolerance by controlling regulatory T cells (TREGs) activity. TREGs suppress the activation and expansion of autoreactive T-cells.</text>
</comment>
<evidence type="ECO:0000256" key="2">
    <source>
        <dbReference type="ARBA" id="ARBA00004479"/>
    </source>
</evidence>
<dbReference type="SUPFAM" id="SSF57535">
    <property type="entry name" value="Complement control module/SCR domain"/>
    <property type="match status" value="2"/>
</dbReference>
<evidence type="ECO:0000259" key="16">
    <source>
        <dbReference type="PROSITE" id="PS50923"/>
    </source>
</evidence>
<protein>
    <recommendedName>
        <fullName evidence="3">Interleukin-2 receptor subunit alpha</fullName>
    </recommendedName>
</protein>
<keyword evidence="12" id="KW-0325">Glycoprotein</keyword>
<evidence type="ECO:0000256" key="12">
    <source>
        <dbReference type="ARBA" id="ARBA00023180"/>
    </source>
</evidence>
<evidence type="ECO:0000313" key="18">
    <source>
        <dbReference type="RefSeq" id="XP_060546574.1"/>
    </source>
</evidence>
<dbReference type="GeneID" id="132711464"/>
<keyword evidence="7" id="KW-0391">Immunity</keyword>
<feature type="domain" description="Sushi" evidence="16">
    <location>
        <begin position="26"/>
        <end position="89"/>
    </location>
</feature>
<dbReference type="SMART" id="SM00032">
    <property type="entry name" value="CCP"/>
    <property type="match status" value="2"/>
</dbReference>
<evidence type="ECO:0000256" key="13">
    <source>
        <dbReference type="ARBA" id="ARBA00025938"/>
    </source>
</evidence>
<feature type="signal peptide" evidence="15">
    <location>
        <begin position="1"/>
        <end position="22"/>
    </location>
</feature>
<dbReference type="InterPro" id="IPR000436">
    <property type="entry name" value="Sushi_SCR_CCP_dom"/>
</dbReference>
<evidence type="ECO:0000256" key="8">
    <source>
        <dbReference type="ARBA" id="ARBA00022989"/>
    </source>
</evidence>
<keyword evidence="4" id="KW-0812">Transmembrane</keyword>
<name>A0ABM3ZDX0_PANGU</name>
<evidence type="ECO:0000256" key="1">
    <source>
        <dbReference type="ARBA" id="ARBA00002381"/>
    </source>
</evidence>
<comment type="subcellular location">
    <subcellularLocation>
        <location evidence="2">Membrane</location>
        <topology evidence="2">Single-pass type I membrane protein</topology>
    </subcellularLocation>
</comment>
<keyword evidence="11" id="KW-0675">Receptor</keyword>
<proteinExistence type="predicted"/>
<dbReference type="RefSeq" id="XP_060546574.1">
    <property type="nucleotide sequence ID" value="XM_060690591.1"/>
</dbReference>